<keyword evidence="1" id="KW-0805">Transcription regulation</keyword>
<dbReference type="GO" id="GO:0043565">
    <property type="term" value="F:sequence-specific DNA binding"/>
    <property type="evidence" value="ECO:0007669"/>
    <property type="project" value="InterPro"/>
</dbReference>
<dbReference type="Proteomes" id="UP000249260">
    <property type="component" value="Unassembled WGS sequence"/>
</dbReference>
<dbReference type="PROSITE" id="PS00041">
    <property type="entry name" value="HTH_ARAC_FAMILY_1"/>
    <property type="match status" value="1"/>
</dbReference>
<dbReference type="InterPro" id="IPR014710">
    <property type="entry name" value="RmlC-like_jellyroll"/>
</dbReference>
<evidence type="ECO:0000256" key="1">
    <source>
        <dbReference type="ARBA" id="ARBA00023015"/>
    </source>
</evidence>
<sequence length="314" mass="35772">METYRHVSGRYWEGSVLDFTQAQLHESNAFLNKHAVQIKGTDVGLYIHYWGGELVLYDNVLHKHSFYEVCYIEDGEGVYSENGKEYPLHKGVLFVSRPHIRHRIQSEKGLHIIFVAFELLESESSAFAIKRFQSFAKTDRFHITDAAASPAIQLWKSLLTLVLQRPAFVKDTIEALSIALLTSLENEFNISQGIPPAYLNQQVVRASTTICHRAKLYILDNLSQPLRLQNVADYLHISPRHLSRLFTEELGMTFTNFVRKERVAQAATLLSAGRLSIKKIAEDTGFDTVHYFSSVFKAEMGVTPGEFNKKLNYS</sequence>
<evidence type="ECO:0000313" key="6">
    <source>
        <dbReference type="Proteomes" id="UP000249260"/>
    </source>
</evidence>
<dbReference type="PANTHER" id="PTHR43280">
    <property type="entry name" value="ARAC-FAMILY TRANSCRIPTIONAL REGULATOR"/>
    <property type="match status" value="1"/>
</dbReference>
<evidence type="ECO:0000313" key="5">
    <source>
        <dbReference type="EMBL" id="RAP74064.1"/>
    </source>
</evidence>
<dbReference type="SUPFAM" id="SSF46689">
    <property type="entry name" value="Homeodomain-like"/>
    <property type="match status" value="2"/>
</dbReference>
<gene>
    <name evidence="5" type="ORF">DL346_23610</name>
</gene>
<reference evidence="5 6" key="1">
    <citation type="submission" date="2018-06" db="EMBL/GenBank/DDBJ databases">
        <title>Paenibacillus montanisoli sp. nov., isolated from mountain area soil.</title>
        <authorList>
            <person name="Wu M."/>
        </authorList>
    </citation>
    <scope>NUCLEOTIDE SEQUENCE [LARGE SCALE GENOMIC DNA]</scope>
    <source>
        <strain evidence="5 6">RA17</strain>
    </source>
</reference>
<dbReference type="SUPFAM" id="SSF51215">
    <property type="entry name" value="Regulatory protein AraC"/>
    <property type="match status" value="1"/>
</dbReference>
<dbReference type="Gene3D" id="2.60.120.10">
    <property type="entry name" value="Jelly Rolls"/>
    <property type="match status" value="1"/>
</dbReference>
<dbReference type="Pfam" id="PF12833">
    <property type="entry name" value="HTH_18"/>
    <property type="match status" value="1"/>
</dbReference>
<keyword evidence="2" id="KW-0238">DNA-binding</keyword>
<dbReference type="EMBL" id="QLUW01000005">
    <property type="protein sequence ID" value="RAP74064.1"/>
    <property type="molecule type" value="Genomic_DNA"/>
</dbReference>
<dbReference type="AlphaFoldDB" id="A0A328U236"/>
<evidence type="ECO:0000256" key="3">
    <source>
        <dbReference type="ARBA" id="ARBA00023163"/>
    </source>
</evidence>
<dbReference type="InterPro" id="IPR018062">
    <property type="entry name" value="HTH_AraC-typ_CS"/>
</dbReference>
<dbReference type="PROSITE" id="PS01124">
    <property type="entry name" value="HTH_ARAC_FAMILY_2"/>
    <property type="match status" value="1"/>
</dbReference>
<accession>A0A328U236</accession>
<dbReference type="InterPro" id="IPR003313">
    <property type="entry name" value="AraC-bd"/>
</dbReference>
<dbReference type="GO" id="GO:0003700">
    <property type="term" value="F:DNA-binding transcription factor activity"/>
    <property type="evidence" value="ECO:0007669"/>
    <property type="project" value="InterPro"/>
</dbReference>
<keyword evidence="6" id="KW-1185">Reference proteome</keyword>
<dbReference type="OrthoDB" id="149040at2"/>
<dbReference type="PANTHER" id="PTHR43280:SF28">
    <property type="entry name" value="HTH-TYPE TRANSCRIPTIONAL ACTIVATOR RHAS"/>
    <property type="match status" value="1"/>
</dbReference>
<protein>
    <submittedName>
        <fullName evidence="5">AraC family transcriptional regulator</fullName>
    </submittedName>
</protein>
<dbReference type="InterPro" id="IPR009057">
    <property type="entry name" value="Homeodomain-like_sf"/>
</dbReference>
<evidence type="ECO:0000256" key="2">
    <source>
        <dbReference type="ARBA" id="ARBA00023125"/>
    </source>
</evidence>
<name>A0A328U236_9BACL</name>
<keyword evidence="3" id="KW-0804">Transcription</keyword>
<proteinExistence type="predicted"/>
<comment type="caution">
    <text evidence="5">The sequence shown here is derived from an EMBL/GenBank/DDBJ whole genome shotgun (WGS) entry which is preliminary data.</text>
</comment>
<dbReference type="InterPro" id="IPR037923">
    <property type="entry name" value="HTH-like"/>
</dbReference>
<dbReference type="Pfam" id="PF02311">
    <property type="entry name" value="AraC_binding"/>
    <property type="match status" value="1"/>
</dbReference>
<dbReference type="InterPro" id="IPR018060">
    <property type="entry name" value="HTH_AraC"/>
</dbReference>
<dbReference type="SMART" id="SM00342">
    <property type="entry name" value="HTH_ARAC"/>
    <property type="match status" value="1"/>
</dbReference>
<feature type="domain" description="HTH araC/xylS-type" evidence="4">
    <location>
        <begin position="212"/>
        <end position="310"/>
    </location>
</feature>
<dbReference type="Gene3D" id="1.10.10.60">
    <property type="entry name" value="Homeodomain-like"/>
    <property type="match status" value="2"/>
</dbReference>
<organism evidence="5 6">
    <name type="scientific">Paenibacillus montanisoli</name>
    <dbReference type="NCBI Taxonomy" id="2081970"/>
    <lineage>
        <taxon>Bacteria</taxon>
        <taxon>Bacillati</taxon>
        <taxon>Bacillota</taxon>
        <taxon>Bacilli</taxon>
        <taxon>Bacillales</taxon>
        <taxon>Paenibacillaceae</taxon>
        <taxon>Paenibacillus</taxon>
    </lineage>
</organism>
<evidence type="ECO:0000259" key="4">
    <source>
        <dbReference type="PROSITE" id="PS01124"/>
    </source>
</evidence>